<dbReference type="InterPro" id="IPR002502">
    <property type="entry name" value="Amidase_domain"/>
</dbReference>
<dbReference type="InterPro" id="IPR003646">
    <property type="entry name" value="SH3-like_bac-type"/>
</dbReference>
<feature type="domain" description="Peptidoglycan recognition protein family" evidence="5">
    <location>
        <begin position="115"/>
        <end position="258"/>
    </location>
</feature>
<dbReference type="GO" id="GO:0002376">
    <property type="term" value="P:immune system process"/>
    <property type="evidence" value="ECO:0007669"/>
    <property type="project" value="UniProtKB-KW"/>
</dbReference>
<comment type="similarity">
    <text evidence="1">Belongs to the N-acetylmuramoyl-L-alanine amidase 2 family.</text>
</comment>
<organism evidence="6 7">
    <name type="scientific">Dreissena polymorpha</name>
    <name type="common">Zebra mussel</name>
    <name type="synonym">Mytilus polymorpha</name>
    <dbReference type="NCBI Taxonomy" id="45954"/>
    <lineage>
        <taxon>Eukaryota</taxon>
        <taxon>Metazoa</taxon>
        <taxon>Spiralia</taxon>
        <taxon>Lophotrochozoa</taxon>
        <taxon>Mollusca</taxon>
        <taxon>Bivalvia</taxon>
        <taxon>Autobranchia</taxon>
        <taxon>Heteroconchia</taxon>
        <taxon>Euheterodonta</taxon>
        <taxon>Imparidentia</taxon>
        <taxon>Neoheterodontei</taxon>
        <taxon>Myida</taxon>
        <taxon>Dreissenoidea</taxon>
        <taxon>Dreissenidae</taxon>
        <taxon>Dreissena</taxon>
    </lineage>
</organism>
<dbReference type="AlphaFoldDB" id="A0A9D4RBV8"/>
<dbReference type="Proteomes" id="UP000828390">
    <property type="component" value="Unassembled WGS sequence"/>
</dbReference>
<dbReference type="GO" id="GO:0009253">
    <property type="term" value="P:peptidoglycan catabolic process"/>
    <property type="evidence" value="ECO:0007669"/>
    <property type="project" value="InterPro"/>
</dbReference>
<gene>
    <name evidence="6" type="ORF">DPMN_025466</name>
</gene>
<evidence type="ECO:0000256" key="2">
    <source>
        <dbReference type="ARBA" id="ARBA00022859"/>
    </source>
</evidence>
<dbReference type="SMART" id="SM00644">
    <property type="entry name" value="Ami_2"/>
    <property type="match status" value="1"/>
</dbReference>
<evidence type="ECO:0000313" key="7">
    <source>
        <dbReference type="Proteomes" id="UP000828390"/>
    </source>
</evidence>
<dbReference type="PANTHER" id="PTHR11022:SF41">
    <property type="entry name" value="PEPTIDOGLYCAN-RECOGNITION PROTEIN LC-RELATED"/>
    <property type="match status" value="1"/>
</dbReference>
<dbReference type="Gene3D" id="2.30.30.40">
    <property type="entry name" value="SH3 Domains"/>
    <property type="match status" value="1"/>
</dbReference>
<dbReference type="Pfam" id="PF01510">
    <property type="entry name" value="Amidase_2"/>
    <property type="match status" value="1"/>
</dbReference>
<keyword evidence="3" id="KW-0732">Signal</keyword>
<dbReference type="FunFam" id="3.40.80.10:FF:000001">
    <property type="entry name" value="Peptidoglycan recognition protein 1"/>
    <property type="match status" value="1"/>
</dbReference>
<comment type="caution">
    <text evidence="6">The sequence shown here is derived from an EMBL/GenBank/DDBJ whole genome shotgun (WGS) entry which is preliminary data.</text>
</comment>
<dbReference type="GO" id="GO:0008745">
    <property type="term" value="F:N-acetylmuramoyl-L-alanine amidase activity"/>
    <property type="evidence" value="ECO:0007669"/>
    <property type="project" value="InterPro"/>
</dbReference>
<dbReference type="InterPro" id="IPR006619">
    <property type="entry name" value="PGRP_domain_met/bac"/>
</dbReference>
<feature type="chain" id="PRO_5039545611" evidence="3">
    <location>
        <begin position="31"/>
        <end position="277"/>
    </location>
</feature>
<dbReference type="SUPFAM" id="SSF55846">
    <property type="entry name" value="N-acetylmuramoyl-L-alanine amidase-like"/>
    <property type="match status" value="1"/>
</dbReference>
<feature type="domain" description="N-acetylmuramoyl-L-alanine amidase" evidence="4">
    <location>
        <begin position="127"/>
        <end position="264"/>
    </location>
</feature>
<dbReference type="CDD" id="cd06583">
    <property type="entry name" value="PGRP"/>
    <property type="match status" value="1"/>
</dbReference>
<proteinExistence type="inferred from homology"/>
<feature type="signal peptide" evidence="3">
    <location>
        <begin position="1"/>
        <end position="30"/>
    </location>
</feature>
<dbReference type="OrthoDB" id="10001926at2759"/>
<dbReference type="GO" id="GO:0008270">
    <property type="term" value="F:zinc ion binding"/>
    <property type="evidence" value="ECO:0007669"/>
    <property type="project" value="InterPro"/>
</dbReference>
<dbReference type="Pfam" id="PF08239">
    <property type="entry name" value="SH3_3"/>
    <property type="match status" value="1"/>
</dbReference>
<keyword evidence="7" id="KW-1185">Reference proteome</keyword>
<evidence type="ECO:0000256" key="1">
    <source>
        <dbReference type="ARBA" id="ARBA00007553"/>
    </source>
</evidence>
<dbReference type="SMART" id="SM00701">
    <property type="entry name" value="PGRP"/>
    <property type="match status" value="1"/>
</dbReference>
<evidence type="ECO:0000259" key="4">
    <source>
        <dbReference type="SMART" id="SM00644"/>
    </source>
</evidence>
<reference evidence="6" key="1">
    <citation type="journal article" date="2019" name="bioRxiv">
        <title>The Genome of the Zebra Mussel, Dreissena polymorpha: A Resource for Invasive Species Research.</title>
        <authorList>
            <person name="McCartney M.A."/>
            <person name="Auch B."/>
            <person name="Kono T."/>
            <person name="Mallez S."/>
            <person name="Zhang Y."/>
            <person name="Obille A."/>
            <person name="Becker A."/>
            <person name="Abrahante J.E."/>
            <person name="Garbe J."/>
            <person name="Badalamenti J.P."/>
            <person name="Herman A."/>
            <person name="Mangelson H."/>
            <person name="Liachko I."/>
            <person name="Sullivan S."/>
            <person name="Sone E.D."/>
            <person name="Koren S."/>
            <person name="Silverstein K.A.T."/>
            <person name="Beckman K.B."/>
            <person name="Gohl D.M."/>
        </authorList>
    </citation>
    <scope>NUCLEOTIDE SEQUENCE</scope>
    <source>
        <strain evidence="6">Duluth1</strain>
        <tissue evidence="6">Whole animal</tissue>
    </source>
</reference>
<reference evidence="6" key="2">
    <citation type="submission" date="2020-11" db="EMBL/GenBank/DDBJ databases">
        <authorList>
            <person name="McCartney M.A."/>
            <person name="Auch B."/>
            <person name="Kono T."/>
            <person name="Mallez S."/>
            <person name="Becker A."/>
            <person name="Gohl D.M."/>
            <person name="Silverstein K.A.T."/>
            <person name="Koren S."/>
            <person name="Bechman K.B."/>
            <person name="Herman A."/>
            <person name="Abrahante J.E."/>
            <person name="Garbe J."/>
        </authorList>
    </citation>
    <scope>NUCLEOTIDE SEQUENCE</scope>
    <source>
        <strain evidence="6">Duluth1</strain>
        <tissue evidence="6">Whole animal</tissue>
    </source>
</reference>
<dbReference type="Gene3D" id="3.40.80.10">
    <property type="entry name" value="Peptidoglycan recognition protein-like"/>
    <property type="match status" value="1"/>
</dbReference>
<protein>
    <submittedName>
        <fullName evidence="6">Uncharacterized protein</fullName>
    </submittedName>
</protein>
<name>A0A9D4RBV8_DREPO</name>
<evidence type="ECO:0000313" key="6">
    <source>
        <dbReference type="EMBL" id="KAH3862499.1"/>
    </source>
</evidence>
<evidence type="ECO:0000256" key="3">
    <source>
        <dbReference type="SAM" id="SignalP"/>
    </source>
</evidence>
<dbReference type="InterPro" id="IPR036505">
    <property type="entry name" value="Amidase/PGRP_sf"/>
</dbReference>
<dbReference type="InterPro" id="IPR015510">
    <property type="entry name" value="PGRP"/>
</dbReference>
<accession>A0A9D4RBV8</accession>
<dbReference type="EMBL" id="JAIWYP010000002">
    <property type="protein sequence ID" value="KAH3862499.1"/>
    <property type="molecule type" value="Genomic_DNA"/>
</dbReference>
<dbReference type="PANTHER" id="PTHR11022">
    <property type="entry name" value="PEPTIDOGLYCAN RECOGNITION PROTEIN"/>
    <property type="match status" value="1"/>
</dbReference>
<sequence>MNFLFHVQEKMRFIFAFFVFADLCIYSTLAADCACATTAVHVRDGAGTTHNTLTTLATGHCLTFKGQRQTVAGDSWVNVDYNGRDGWIHEGYVHIQACAGSGSPASSAVQLPGCPHIVTRHEWGARSPTRPHTLLTHTPKYMFIHHGATPFCHTKAECTQMVKSAQNYHMDGHGYSDIEYSFLVGEDGNVYEGRGWDAVGAHTLNYNSVGLAICVIGDFTNRLPNDAALNAVKQLVQCAHDNHKITATYMLRGHRDVGATACPGNKLYELIKTWPHY</sequence>
<keyword evidence="2" id="KW-0391">Immunity</keyword>
<evidence type="ECO:0000259" key="5">
    <source>
        <dbReference type="SMART" id="SM00701"/>
    </source>
</evidence>